<dbReference type="STRING" id="930992.A0A0D0AXI4"/>
<reference evidence="2 3" key="1">
    <citation type="submission" date="2014-04" db="EMBL/GenBank/DDBJ databases">
        <authorList>
            <consortium name="DOE Joint Genome Institute"/>
            <person name="Kuo A."/>
            <person name="Ruytinx J."/>
            <person name="Rineau F."/>
            <person name="Colpaert J."/>
            <person name="Kohler A."/>
            <person name="Nagy L.G."/>
            <person name="Floudas D."/>
            <person name="Copeland A."/>
            <person name="Barry K.W."/>
            <person name="Cichocki N."/>
            <person name="Veneault-Fourrey C."/>
            <person name="LaButti K."/>
            <person name="Lindquist E.A."/>
            <person name="Lipzen A."/>
            <person name="Lundell T."/>
            <person name="Morin E."/>
            <person name="Murat C."/>
            <person name="Sun H."/>
            <person name="Tunlid A."/>
            <person name="Henrissat B."/>
            <person name="Grigoriev I.V."/>
            <person name="Hibbett D.S."/>
            <person name="Martin F."/>
            <person name="Nordberg H.P."/>
            <person name="Cantor M.N."/>
            <person name="Hua S.X."/>
        </authorList>
    </citation>
    <scope>NUCLEOTIDE SEQUENCE [LARGE SCALE GENOMIC DNA]</scope>
    <source>
        <strain evidence="2 3">UH-Slu-Lm8-n1</strain>
    </source>
</reference>
<dbReference type="HOGENOM" id="CLU_003292_7_2_1"/>
<keyword evidence="3" id="KW-1185">Reference proteome</keyword>
<proteinExistence type="predicted"/>
<evidence type="ECO:0000313" key="2">
    <source>
        <dbReference type="EMBL" id="KIK36578.1"/>
    </source>
</evidence>
<keyword evidence="1" id="KW-0238">DNA-binding</keyword>
<evidence type="ECO:0000256" key="1">
    <source>
        <dbReference type="ARBA" id="ARBA00023125"/>
    </source>
</evidence>
<name>A0A0D0AXI4_9AGAM</name>
<reference evidence="3" key="2">
    <citation type="submission" date="2015-01" db="EMBL/GenBank/DDBJ databases">
        <title>Evolutionary Origins and Diversification of the Mycorrhizal Mutualists.</title>
        <authorList>
            <consortium name="DOE Joint Genome Institute"/>
            <consortium name="Mycorrhizal Genomics Consortium"/>
            <person name="Kohler A."/>
            <person name="Kuo A."/>
            <person name="Nagy L.G."/>
            <person name="Floudas D."/>
            <person name="Copeland A."/>
            <person name="Barry K.W."/>
            <person name="Cichocki N."/>
            <person name="Veneault-Fourrey C."/>
            <person name="LaButti K."/>
            <person name="Lindquist E.A."/>
            <person name="Lipzen A."/>
            <person name="Lundell T."/>
            <person name="Morin E."/>
            <person name="Murat C."/>
            <person name="Riley R."/>
            <person name="Ohm R."/>
            <person name="Sun H."/>
            <person name="Tunlid A."/>
            <person name="Henrissat B."/>
            <person name="Grigoriev I.V."/>
            <person name="Hibbett D.S."/>
            <person name="Martin F."/>
        </authorList>
    </citation>
    <scope>NUCLEOTIDE SEQUENCE [LARGE SCALE GENOMIC DNA]</scope>
    <source>
        <strain evidence="3">UH-Slu-Lm8-n1</strain>
    </source>
</reference>
<dbReference type="InterPro" id="IPR010998">
    <property type="entry name" value="Integrase_recombinase_N"/>
</dbReference>
<dbReference type="GO" id="GO:0003677">
    <property type="term" value="F:DNA binding"/>
    <property type="evidence" value="ECO:0007669"/>
    <property type="project" value="UniProtKB-KW"/>
</dbReference>
<sequence length="182" mass="20439">MDEDLQRVLTVMNASWAQGTKESYGAGLLVFHVFYDTQSIPELQRCPADNITILTFIASCTGSYTGKTIANYVYAVRAWHILHGQTWNMQQHELKTALDGAAKQAPRTLHHRIHPSDSGSFQLDTPLNAAVFTCLTGTFYSLARLGEFTVQSIKAFNEDSHSLHKDISQRRRCILGESNRHN</sequence>
<organism evidence="2 3">
    <name type="scientific">Suillus luteus UH-Slu-Lm8-n1</name>
    <dbReference type="NCBI Taxonomy" id="930992"/>
    <lineage>
        <taxon>Eukaryota</taxon>
        <taxon>Fungi</taxon>
        <taxon>Dikarya</taxon>
        <taxon>Basidiomycota</taxon>
        <taxon>Agaricomycotina</taxon>
        <taxon>Agaricomycetes</taxon>
        <taxon>Agaricomycetidae</taxon>
        <taxon>Boletales</taxon>
        <taxon>Suillineae</taxon>
        <taxon>Suillaceae</taxon>
        <taxon>Suillus</taxon>
    </lineage>
</organism>
<accession>A0A0D0AXI4</accession>
<dbReference type="SUPFAM" id="SSF47823">
    <property type="entry name" value="lambda integrase-like, N-terminal domain"/>
    <property type="match status" value="1"/>
</dbReference>
<dbReference type="AlphaFoldDB" id="A0A0D0AXI4"/>
<dbReference type="InParanoid" id="A0A0D0AXI4"/>
<dbReference type="EMBL" id="KN835517">
    <property type="protein sequence ID" value="KIK36578.1"/>
    <property type="molecule type" value="Genomic_DNA"/>
</dbReference>
<protein>
    <submittedName>
        <fullName evidence="2">Uncharacterized protein</fullName>
    </submittedName>
</protein>
<dbReference type="Gene3D" id="1.10.150.130">
    <property type="match status" value="1"/>
</dbReference>
<dbReference type="Proteomes" id="UP000054485">
    <property type="component" value="Unassembled WGS sequence"/>
</dbReference>
<evidence type="ECO:0000313" key="3">
    <source>
        <dbReference type="Proteomes" id="UP000054485"/>
    </source>
</evidence>
<dbReference type="OrthoDB" id="2682516at2759"/>
<gene>
    <name evidence="2" type="ORF">CY34DRAFT_26291</name>
</gene>